<keyword evidence="1" id="KW-0547">Nucleotide-binding</keyword>
<name>A0AAE3T2E2_RALSL</name>
<proteinExistence type="predicted"/>
<evidence type="ECO:0000256" key="2">
    <source>
        <dbReference type="ARBA" id="ARBA00023134"/>
    </source>
</evidence>
<comment type="caution">
    <text evidence="3">The sequence shown here is derived from an EMBL/GenBank/DDBJ whole genome shotgun (WGS) entry which is preliminary data.</text>
</comment>
<dbReference type="EMBL" id="JAIVEX010000002">
    <property type="protein sequence ID" value="MDB0520961.1"/>
    <property type="molecule type" value="Genomic_DNA"/>
</dbReference>
<keyword evidence="2" id="KW-0342">GTP-binding</keyword>
<accession>A0AAE3T2E2</accession>
<evidence type="ECO:0000313" key="4">
    <source>
        <dbReference type="Proteomes" id="UP001143674"/>
    </source>
</evidence>
<protein>
    <submittedName>
        <fullName evidence="3">Uncharacterized protein</fullName>
    </submittedName>
</protein>
<evidence type="ECO:0000256" key="1">
    <source>
        <dbReference type="ARBA" id="ARBA00022741"/>
    </source>
</evidence>
<dbReference type="SUPFAM" id="SSF50465">
    <property type="entry name" value="EF-Tu/eEF-1alpha/eIF2-gamma C-terminal domain"/>
    <property type="match status" value="1"/>
</dbReference>
<gene>
    <name evidence="3" type="ORF">LBW55_04975</name>
</gene>
<sequence>MDRPFIEATLTFIPSGEDGRSQLNMTLNGLVYRPHIVVGNPAQREAIVGQGNVLLETYHGVAFAKGPEHIEPNVPCHVQMMLLYWPAVNYDSVVPGATFTLREGGRIVAFGEVTKRWVESAPTIA</sequence>
<organism evidence="3 4">
    <name type="scientific">Ralstonia solanacearum</name>
    <name type="common">Pseudomonas solanacearum</name>
    <dbReference type="NCBI Taxonomy" id="305"/>
    <lineage>
        <taxon>Bacteria</taxon>
        <taxon>Pseudomonadati</taxon>
        <taxon>Pseudomonadota</taxon>
        <taxon>Betaproteobacteria</taxon>
        <taxon>Burkholderiales</taxon>
        <taxon>Burkholderiaceae</taxon>
        <taxon>Ralstonia</taxon>
        <taxon>Ralstonia solanacearum species complex</taxon>
    </lineage>
</organism>
<dbReference type="AlphaFoldDB" id="A0AAE3T2E2"/>
<dbReference type="Gene3D" id="2.40.30.10">
    <property type="entry name" value="Translation factors"/>
    <property type="match status" value="1"/>
</dbReference>
<dbReference type="Proteomes" id="UP001143674">
    <property type="component" value="Unassembled WGS sequence"/>
</dbReference>
<dbReference type="GO" id="GO:0005525">
    <property type="term" value="F:GTP binding"/>
    <property type="evidence" value="ECO:0007669"/>
    <property type="project" value="UniProtKB-KW"/>
</dbReference>
<dbReference type="RefSeq" id="WP_247589184.1">
    <property type="nucleotide sequence ID" value="NZ_JAIVEX010000002.1"/>
</dbReference>
<reference evidence="3" key="1">
    <citation type="submission" date="2021-09" db="EMBL/GenBank/DDBJ databases">
        <title>Genomic analysis of Ralstonia spp.</title>
        <authorList>
            <person name="Aburjaile F."/>
            <person name="Ariute J.C."/>
            <person name="Pais A.K.L."/>
            <person name="Albuquerque G.M.R."/>
            <person name="Silva A.M.F."/>
            <person name="Brenig B."/>
            <person name="Azevedo V."/>
            <person name="Matiuzzi M."/>
            <person name="Ramos R."/>
            <person name="Goes-Neto A."/>
            <person name="Soares S."/>
            <person name="Iseppon A.M.B."/>
            <person name="Souza E."/>
            <person name="Gama M."/>
        </authorList>
    </citation>
    <scope>NUCLEOTIDE SEQUENCE</scope>
    <source>
        <strain evidence="3">B4</strain>
    </source>
</reference>
<evidence type="ECO:0000313" key="3">
    <source>
        <dbReference type="EMBL" id="MDB0520961.1"/>
    </source>
</evidence>
<dbReference type="InterPro" id="IPR009001">
    <property type="entry name" value="Transl_elong_EF1A/Init_IF2_C"/>
</dbReference>